<keyword evidence="6 7" id="KW-0788">Thiol protease</keyword>
<feature type="domain" description="USP" evidence="9">
    <location>
        <begin position="318"/>
        <end position="975"/>
    </location>
</feature>
<keyword evidence="12" id="KW-1185">Reference proteome</keyword>
<name>A0A8H7QLJ9_9FUNG</name>
<dbReference type="Proteomes" id="UP000603453">
    <property type="component" value="Unassembled WGS sequence"/>
</dbReference>
<keyword evidence="4 7" id="KW-0833">Ubl conjugation pathway</keyword>
<dbReference type="PROSITE" id="PS50235">
    <property type="entry name" value="USP_3"/>
    <property type="match status" value="1"/>
</dbReference>
<dbReference type="SMART" id="SM00695">
    <property type="entry name" value="DUSP"/>
    <property type="match status" value="1"/>
</dbReference>
<dbReference type="Gene3D" id="3.90.70.10">
    <property type="entry name" value="Cysteine proteinases"/>
    <property type="match status" value="2"/>
</dbReference>
<dbReference type="InterPro" id="IPR038765">
    <property type="entry name" value="Papain-like_cys_pep_sf"/>
</dbReference>
<accession>A0A8H7QLJ9</accession>
<dbReference type="EC" id="3.4.19.12" evidence="7"/>
<evidence type="ECO:0000256" key="2">
    <source>
        <dbReference type="ARBA" id="ARBA00009085"/>
    </source>
</evidence>
<dbReference type="SUPFAM" id="SSF54001">
    <property type="entry name" value="Cysteine proteinases"/>
    <property type="match status" value="1"/>
</dbReference>
<evidence type="ECO:0000259" key="9">
    <source>
        <dbReference type="PROSITE" id="PS50235"/>
    </source>
</evidence>
<proteinExistence type="inferred from homology"/>
<evidence type="ECO:0000256" key="4">
    <source>
        <dbReference type="ARBA" id="ARBA00022786"/>
    </source>
</evidence>
<dbReference type="PROSITE" id="PS00973">
    <property type="entry name" value="USP_2"/>
    <property type="match status" value="1"/>
</dbReference>
<dbReference type="InterPro" id="IPR028889">
    <property type="entry name" value="USP"/>
</dbReference>
<evidence type="ECO:0000256" key="6">
    <source>
        <dbReference type="ARBA" id="ARBA00022807"/>
    </source>
</evidence>
<reference evidence="11" key="1">
    <citation type="submission" date="2020-12" db="EMBL/GenBank/DDBJ databases">
        <title>Metabolic potential, ecology and presence of endohyphal bacteria is reflected in genomic diversity of Mucoromycotina.</title>
        <authorList>
            <person name="Muszewska A."/>
            <person name="Okrasinska A."/>
            <person name="Steczkiewicz K."/>
            <person name="Drgas O."/>
            <person name="Orlowska M."/>
            <person name="Perlinska-Lenart U."/>
            <person name="Aleksandrzak-Piekarczyk T."/>
            <person name="Szatraj K."/>
            <person name="Zielenkiewicz U."/>
            <person name="Pilsyk S."/>
            <person name="Malc E."/>
            <person name="Mieczkowski P."/>
            <person name="Kruszewska J.S."/>
            <person name="Biernat P."/>
            <person name="Pawlowska J."/>
        </authorList>
    </citation>
    <scope>NUCLEOTIDE SEQUENCE</scope>
    <source>
        <strain evidence="11">WA0000017839</strain>
    </source>
</reference>
<dbReference type="AlphaFoldDB" id="A0A8H7QLJ9"/>
<dbReference type="OrthoDB" id="292964at2759"/>
<evidence type="ECO:0000256" key="7">
    <source>
        <dbReference type="RuleBase" id="RU366025"/>
    </source>
</evidence>
<dbReference type="GO" id="GO:0006508">
    <property type="term" value="P:proteolysis"/>
    <property type="evidence" value="ECO:0007669"/>
    <property type="project" value="UniProtKB-KW"/>
</dbReference>
<feature type="compositionally biased region" description="Low complexity" evidence="8">
    <location>
        <begin position="159"/>
        <end position="174"/>
    </location>
</feature>
<dbReference type="Pfam" id="PF00443">
    <property type="entry name" value="UCH"/>
    <property type="match status" value="1"/>
</dbReference>
<keyword evidence="3 7" id="KW-0645">Protease</keyword>
<dbReference type="PROSITE" id="PS51283">
    <property type="entry name" value="DUSP"/>
    <property type="match status" value="1"/>
</dbReference>
<comment type="caution">
    <text evidence="11">The sequence shown here is derived from an EMBL/GenBank/DDBJ whole genome shotgun (WGS) entry which is preliminary data.</text>
</comment>
<evidence type="ECO:0000313" key="11">
    <source>
        <dbReference type="EMBL" id="KAG2194502.1"/>
    </source>
</evidence>
<feature type="domain" description="DUSP" evidence="10">
    <location>
        <begin position="50"/>
        <end position="149"/>
    </location>
</feature>
<gene>
    <name evidence="11" type="ORF">INT47_005775</name>
</gene>
<evidence type="ECO:0000256" key="8">
    <source>
        <dbReference type="SAM" id="MobiDB-lite"/>
    </source>
</evidence>
<feature type="region of interest" description="Disordered" evidence="8">
    <location>
        <begin position="145"/>
        <end position="174"/>
    </location>
</feature>
<dbReference type="InterPro" id="IPR001394">
    <property type="entry name" value="Peptidase_C19_UCH"/>
</dbReference>
<evidence type="ECO:0000256" key="5">
    <source>
        <dbReference type="ARBA" id="ARBA00022801"/>
    </source>
</evidence>
<sequence length="976" mass="111731">MDNNEPINSNLSFSLHGKRSRSLDNDEENQPVPQIPDGVKKRAIQQQHNISAIKQYDFIKQLLAKVPDGKPEYMLARQWYQNWERYCIDLSPVSPSKIDNSSLLREDGSVRLDLAYDKDFIVLPEKAWLYLIRWYGLLDPSYTLSRKSNKKKAPPTTRPPIKIIPPSKSKPASSPLTVRHPTYYFTVYQAYESTRTKYTFTIPPKATVSRFQSALLNALDLPSGTPVELWLLNNRLFKNNASFSISYELLNDTESADYVDFYKIDIDSTVSTYLPMSSSSSIGSEKSDHHYYHLAVDFINKKKNNMNGNTTTPSRGLCGLQNLGNTCYMNSALQCLSNTPQLTKWFLNRDYKKDINVSNPLGLNGDLAESFASVMSRLWQPHSTSKPSISPKEFKTTFEGFNSHFSGYLQHDSQEFLSFLLDGLHEDLNRILKKPYIEIPDFDDLLADKEIATCFWNYHKARNDSVIVDLFQGQFKSRLTCDECKKVSVTFDPFMYLTLPLPEDTQCKIDVVYVPYQPSQRQLKTTIHLNNDAKVSQLKQEIENNISSSSLSISNNHSLLVVEMHQGKIFKVFDDTEEVYNIKPTDVIYVYQLPCPSTAKLNEDWIIFPVYCATTIDPKQQTISTNQFGFPIILAIETKDSTDLDDLYSIIAHHIERYCIVKLFEEDTSDTAKAVENDTAKVVEKDTTKELFPLFQQPIHTTAAVTPAGGRPMVAMSNLFNIRLFDRPTPPINKSRLNIPTGSSIRWSDQTTIKQGQGILIEWSVSKAQQIFGSYSSKSSKSIYDHDHHSEINTEAWREYEEVTTSSTKRKTRMSTRSSSQSSLTSSTLEDCLDEFTGDEKLSSDDLWYCPRCKKHQRASKKFDIWKLPEILVVHLKRFSQERTYGNKIDSFIDFPIEELDMTDRVLSSTGEDSLIYDLYAIDNHYGGMGGGHYTAYAQNAETKTWYNFDDSHISEISAEDIKTNAAYLLFYKRRR</sequence>
<dbReference type="PROSITE" id="PS00972">
    <property type="entry name" value="USP_1"/>
    <property type="match status" value="1"/>
</dbReference>
<dbReference type="GO" id="GO:0004843">
    <property type="term" value="F:cysteine-type deubiquitinase activity"/>
    <property type="evidence" value="ECO:0007669"/>
    <property type="project" value="UniProtKB-UniRule"/>
</dbReference>
<dbReference type="InterPro" id="IPR018200">
    <property type="entry name" value="USP_CS"/>
</dbReference>
<evidence type="ECO:0000256" key="3">
    <source>
        <dbReference type="ARBA" id="ARBA00022670"/>
    </source>
</evidence>
<dbReference type="PANTHER" id="PTHR21646">
    <property type="entry name" value="UBIQUITIN CARBOXYL-TERMINAL HYDROLASE"/>
    <property type="match status" value="1"/>
</dbReference>
<evidence type="ECO:0000256" key="1">
    <source>
        <dbReference type="ARBA" id="ARBA00000707"/>
    </source>
</evidence>
<evidence type="ECO:0000259" key="10">
    <source>
        <dbReference type="PROSITE" id="PS51283"/>
    </source>
</evidence>
<organism evidence="11 12">
    <name type="scientific">Mucor saturninus</name>
    <dbReference type="NCBI Taxonomy" id="64648"/>
    <lineage>
        <taxon>Eukaryota</taxon>
        <taxon>Fungi</taxon>
        <taxon>Fungi incertae sedis</taxon>
        <taxon>Mucoromycota</taxon>
        <taxon>Mucoromycotina</taxon>
        <taxon>Mucoromycetes</taxon>
        <taxon>Mucorales</taxon>
        <taxon>Mucorineae</taxon>
        <taxon>Mucoraceae</taxon>
        <taxon>Mucor</taxon>
    </lineage>
</organism>
<feature type="compositionally biased region" description="Polar residues" evidence="8">
    <location>
        <begin position="1"/>
        <end position="13"/>
    </location>
</feature>
<dbReference type="PANTHER" id="PTHR21646:SF24">
    <property type="entry name" value="UBIQUITIN CARBOXYL-TERMINAL HYDROLASE"/>
    <property type="match status" value="1"/>
</dbReference>
<dbReference type="Gene3D" id="3.30.2230.10">
    <property type="entry name" value="DUSP-like"/>
    <property type="match status" value="1"/>
</dbReference>
<dbReference type="Pfam" id="PF06337">
    <property type="entry name" value="DUSP"/>
    <property type="match status" value="1"/>
</dbReference>
<comment type="catalytic activity">
    <reaction evidence="1 7">
        <text>Thiol-dependent hydrolysis of ester, thioester, amide, peptide and isopeptide bonds formed by the C-terminal Gly of ubiquitin (a 76-residue protein attached to proteins as an intracellular targeting signal).</text>
        <dbReference type="EC" id="3.4.19.12"/>
    </reaction>
</comment>
<feature type="region of interest" description="Disordered" evidence="8">
    <location>
        <begin position="1"/>
        <end position="35"/>
    </location>
</feature>
<comment type="similarity">
    <text evidence="2 7">Belongs to the peptidase C19 family.</text>
</comment>
<dbReference type="CDD" id="cd02674">
    <property type="entry name" value="Peptidase_C19R"/>
    <property type="match status" value="1"/>
</dbReference>
<dbReference type="EMBL" id="JAEPRD010000194">
    <property type="protein sequence ID" value="KAG2194502.1"/>
    <property type="molecule type" value="Genomic_DNA"/>
</dbReference>
<dbReference type="SUPFAM" id="SSF143791">
    <property type="entry name" value="DUSP-like"/>
    <property type="match status" value="1"/>
</dbReference>
<dbReference type="GO" id="GO:0016579">
    <property type="term" value="P:protein deubiquitination"/>
    <property type="evidence" value="ECO:0007669"/>
    <property type="project" value="InterPro"/>
</dbReference>
<protein>
    <recommendedName>
        <fullName evidence="7">Ubiquitin carboxyl-terminal hydrolase</fullName>
        <ecNumber evidence="7">3.4.19.12</ecNumber>
    </recommendedName>
</protein>
<dbReference type="InterPro" id="IPR050185">
    <property type="entry name" value="Ub_carboxyl-term_hydrolase"/>
</dbReference>
<evidence type="ECO:0000313" key="12">
    <source>
        <dbReference type="Proteomes" id="UP000603453"/>
    </source>
</evidence>
<dbReference type="InterPro" id="IPR006615">
    <property type="entry name" value="Pept_C19_DUSP"/>
</dbReference>
<keyword evidence="5 7" id="KW-0378">Hydrolase</keyword>
<dbReference type="InterPro" id="IPR035927">
    <property type="entry name" value="DUSP-like_sf"/>
</dbReference>